<name>A0A1D6H2R3_MAIZE</name>
<feature type="compositionally biased region" description="Basic and acidic residues" evidence="1">
    <location>
        <begin position="64"/>
        <end position="73"/>
    </location>
</feature>
<organism evidence="2">
    <name type="scientific">Zea mays</name>
    <name type="common">Maize</name>
    <dbReference type="NCBI Taxonomy" id="4577"/>
    <lineage>
        <taxon>Eukaryota</taxon>
        <taxon>Viridiplantae</taxon>
        <taxon>Streptophyta</taxon>
        <taxon>Embryophyta</taxon>
        <taxon>Tracheophyta</taxon>
        <taxon>Spermatophyta</taxon>
        <taxon>Magnoliopsida</taxon>
        <taxon>Liliopsida</taxon>
        <taxon>Poales</taxon>
        <taxon>Poaceae</taxon>
        <taxon>PACMAD clade</taxon>
        <taxon>Panicoideae</taxon>
        <taxon>Andropogonodae</taxon>
        <taxon>Andropogoneae</taxon>
        <taxon>Tripsacinae</taxon>
        <taxon>Zea</taxon>
    </lineage>
</organism>
<dbReference type="PANTHER" id="PTHR35711">
    <property type="entry name" value="EXPRESSED PROTEIN"/>
    <property type="match status" value="1"/>
</dbReference>
<dbReference type="ExpressionAtlas" id="A0A1D6H2R3">
    <property type="expression patterns" value="baseline and differential"/>
</dbReference>
<sequence length="158" mass="16851">MEALFGCNKHGGDKAADLASFIIVQAALEVPRLLGLLAMILHNEIFTSGGDQNLINRILSKNKNATDFENKDDGESDDDNDEEGDDEDAENQEDDGGDEGSDDNGNEEEDDDDDDNDPAANGEGGSDDDDDGGEDEEEDDDDDDDGDGDNECSLFAPA</sequence>
<dbReference type="EMBL" id="CM000781">
    <property type="protein sequence ID" value="AQK69125.1"/>
    <property type="molecule type" value="Genomic_DNA"/>
</dbReference>
<protein>
    <submittedName>
        <fullName evidence="2">Nucleolin</fullName>
    </submittedName>
</protein>
<evidence type="ECO:0000256" key="1">
    <source>
        <dbReference type="SAM" id="MobiDB-lite"/>
    </source>
</evidence>
<gene>
    <name evidence="2" type="ORF">ZEAMMB73_Zm00001d015568</name>
</gene>
<feature type="compositionally biased region" description="Acidic residues" evidence="1">
    <location>
        <begin position="125"/>
        <end position="150"/>
    </location>
</feature>
<evidence type="ECO:0000313" key="2">
    <source>
        <dbReference type="EMBL" id="AQK69125.1"/>
    </source>
</evidence>
<proteinExistence type="predicted"/>
<feature type="region of interest" description="Disordered" evidence="1">
    <location>
        <begin position="62"/>
        <end position="158"/>
    </location>
</feature>
<accession>A0A1D6H2R3</accession>
<dbReference type="PANTHER" id="PTHR35711:SF12">
    <property type="entry name" value="OS02G0184100 PROTEIN"/>
    <property type="match status" value="1"/>
</dbReference>
<feature type="compositionally biased region" description="Acidic residues" evidence="1">
    <location>
        <begin position="74"/>
        <end position="117"/>
    </location>
</feature>
<dbReference type="AlphaFoldDB" id="A0A1D6H2R3"/>
<reference evidence="2" key="1">
    <citation type="submission" date="2015-12" db="EMBL/GenBank/DDBJ databases">
        <title>Update maize B73 reference genome by single molecule sequencing technologies.</title>
        <authorList>
            <consortium name="Maize Genome Sequencing Project"/>
            <person name="Ware D."/>
        </authorList>
    </citation>
    <scope>NUCLEOTIDE SEQUENCE</scope>
    <source>
        <tissue evidence="2">Seedling</tissue>
    </source>
</reference>